<evidence type="ECO:0000256" key="1">
    <source>
        <dbReference type="SAM" id="MobiDB-lite"/>
    </source>
</evidence>
<dbReference type="GO" id="GO:0005868">
    <property type="term" value="C:cytoplasmic dynein complex"/>
    <property type="evidence" value="ECO:0007669"/>
    <property type="project" value="InterPro"/>
</dbReference>
<comment type="caution">
    <text evidence="2">The sequence shown here is derived from an EMBL/GenBank/DDBJ whole genome shotgun (WGS) entry which is preliminary data.</text>
</comment>
<accession>A0AA36GUZ3</accession>
<evidence type="ECO:0000313" key="3">
    <source>
        <dbReference type="Proteomes" id="UP001176961"/>
    </source>
</evidence>
<gene>
    <name evidence="2" type="ORF">CYNAS_LOCUS10566</name>
</gene>
<dbReference type="GO" id="GO:0042073">
    <property type="term" value="P:intraciliary transport"/>
    <property type="evidence" value="ECO:0007669"/>
    <property type="project" value="InterPro"/>
</dbReference>
<dbReference type="GO" id="GO:0045503">
    <property type="term" value="F:dynein light chain binding"/>
    <property type="evidence" value="ECO:0007669"/>
    <property type="project" value="InterPro"/>
</dbReference>
<evidence type="ECO:0000313" key="2">
    <source>
        <dbReference type="EMBL" id="CAJ0598583.1"/>
    </source>
</evidence>
<dbReference type="PANTHER" id="PTHR16022:SF0">
    <property type="entry name" value="CYTOPLASMIC DYNEIN 2 INTERMEDIATE CHAIN 1"/>
    <property type="match status" value="1"/>
</dbReference>
<reference evidence="2" key="1">
    <citation type="submission" date="2023-07" db="EMBL/GenBank/DDBJ databases">
        <authorList>
            <consortium name="CYATHOMIX"/>
        </authorList>
    </citation>
    <scope>NUCLEOTIDE SEQUENCE</scope>
    <source>
        <strain evidence="2">N/A</strain>
    </source>
</reference>
<dbReference type="InterPro" id="IPR036322">
    <property type="entry name" value="WD40_repeat_dom_sf"/>
</dbReference>
<proteinExistence type="predicted"/>
<dbReference type="InterPro" id="IPR015943">
    <property type="entry name" value="WD40/YVTN_repeat-like_dom_sf"/>
</dbReference>
<dbReference type="InterPro" id="IPR042505">
    <property type="entry name" value="DYNC2I1"/>
</dbReference>
<dbReference type="EMBL" id="CATQJL010000223">
    <property type="protein sequence ID" value="CAJ0598583.1"/>
    <property type="molecule type" value="Genomic_DNA"/>
</dbReference>
<dbReference type="AlphaFoldDB" id="A0AA36GUZ3"/>
<feature type="compositionally biased region" description="Acidic residues" evidence="1">
    <location>
        <begin position="120"/>
        <end position="137"/>
    </location>
</feature>
<feature type="region of interest" description="Disordered" evidence="1">
    <location>
        <begin position="1"/>
        <end position="157"/>
    </location>
</feature>
<name>A0AA36GUZ3_CYLNA</name>
<dbReference type="GO" id="GO:0045504">
    <property type="term" value="F:dynein heavy chain binding"/>
    <property type="evidence" value="ECO:0007669"/>
    <property type="project" value="InterPro"/>
</dbReference>
<dbReference type="PANTHER" id="PTHR16022">
    <property type="entry name" value="WD REPEAT DOMAIN 60"/>
    <property type="match status" value="1"/>
</dbReference>
<dbReference type="GO" id="GO:0005929">
    <property type="term" value="C:cilium"/>
    <property type="evidence" value="ECO:0007669"/>
    <property type="project" value="GOC"/>
</dbReference>
<feature type="compositionally biased region" description="Acidic residues" evidence="1">
    <location>
        <begin position="284"/>
        <end position="298"/>
    </location>
</feature>
<feature type="region of interest" description="Disordered" evidence="1">
    <location>
        <begin position="275"/>
        <end position="319"/>
    </location>
</feature>
<dbReference type="Proteomes" id="UP001176961">
    <property type="component" value="Unassembled WGS sequence"/>
</dbReference>
<feature type="compositionally biased region" description="Basic and acidic residues" evidence="1">
    <location>
        <begin position="47"/>
        <end position="57"/>
    </location>
</feature>
<dbReference type="Gene3D" id="2.130.10.10">
    <property type="entry name" value="YVTN repeat-like/Quinoprotein amine dehydrogenase"/>
    <property type="match status" value="1"/>
</dbReference>
<dbReference type="SUPFAM" id="SSF50978">
    <property type="entry name" value="WD40 repeat-like"/>
    <property type="match status" value="1"/>
</dbReference>
<organism evidence="2 3">
    <name type="scientific">Cylicocyclus nassatus</name>
    <name type="common">Nematode worm</name>
    <dbReference type="NCBI Taxonomy" id="53992"/>
    <lineage>
        <taxon>Eukaryota</taxon>
        <taxon>Metazoa</taxon>
        <taxon>Ecdysozoa</taxon>
        <taxon>Nematoda</taxon>
        <taxon>Chromadorea</taxon>
        <taxon>Rhabditida</taxon>
        <taxon>Rhabditina</taxon>
        <taxon>Rhabditomorpha</taxon>
        <taxon>Strongyloidea</taxon>
        <taxon>Strongylidae</taxon>
        <taxon>Cylicocyclus</taxon>
    </lineage>
</organism>
<feature type="compositionally biased region" description="Basic residues" evidence="1">
    <location>
        <begin position="35"/>
        <end position="46"/>
    </location>
</feature>
<keyword evidence="3" id="KW-1185">Reference proteome</keyword>
<feature type="compositionally biased region" description="Basic and acidic residues" evidence="1">
    <location>
        <begin position="78"/>
        <end position="103"/>
    </location>
</feature>
<sequence length="789" mass="88076">MSKEKHRSRSKEKQTGIPLPNAKSKLPRDDSQSRKKEHSRSKRHSERSRDSSGEKDKHEKKKTRSSSEADSRKHHRTSEKDEKHDHAKKDGEKEKKKEKEKSRSQLIEPPPLPKPNFDGYDYDFEYEDDFEDDEDNENGQSERSEEKLPNGIPSTPPAVEQIAASMTVENERKIEVAMEQTPLLRRLASRQGGRPPEPAAAPKPLVRQQSRIASAERRISFANASSVNVSALVQADERYRKLRQLIVLESVPIIHLDNPPVKDYDFYMELFGQSGKSQSSTQTGDDDLNEETQTEDSLNETKWTQHPAQDDFGWGAESSSVNLNTREDEEMAMFRENHLQNPRLKQFMESAGQAVMDLISSRHKSSNATMMRQKSALSFSSGYNSYELGPISQSSRVVSIALNPRTPEILLVGFFIKESPAEDLLSRTLLVEFYLENEQPPKRLYLSEGEVACTCYTPDGTALIAGVNDGSMEAYDLLEPPYSFTTTMPWMDSLDDIPLRSPSYDSSFLSSALSDGKTHPIIDVQVLAKENDSSFQVVSLEQCGSLTLWALARDSAERPGVRPESQLSLQLLSLIRPDPFVLRASSDPTPLLANCMITRADPQMFLIGTDAGFLCNLSRTKASSQRGPRLFDSKMNVFGEVLCAKASPFEESIILVGFSSGSLALYRLGQINPATVITPPSSSRKAVSSVEWSPVSQSIFYSVHGYNRLLTWDLSMGRTPQAVSDLSQQISSKVVITRIWLQKSETPGRTGIAFMALGLSSGMIEVHALETARAKREGNLLSIIKSLDE</sequence>
<protein>
    <submittedName>
        <fullName evidence="2">Uncharacterized protein</fullName>
    </submittedName>
</protein>
<feature type="compositionally biased region" description="Basic residues" evidence="1">
    <location>
        <begin position="1"/>
        <end position="10"/>
    </location>
</feature>